<dbReference type="RefSeq" id="WP_092533530.1">
    <property type="nucleotide sequence ID" value="NZ_FOWW01000008.1"/>
</dbReference>
<dbReference type="OrthoDB" id="3289716at2"/>
<gene>
    <name evidence="1" type="ORF">SAMN05421810_108186</name>
</gene>
<evidence type="ECO:0000313" key="2">
    <source>
        <dbReference type="Proteomes" id="UP000198727"/>
    </source>
</evidence>
<sequence length="102" mass="10765">MAVPALERPFDPLVDLDGLWTLDLARRYLPIDGMPPARYEAEDGRLIMSPREGSANSWAAAMLPHQLMPAARAAGHAAYTALNVRTGIIAPGGPPAPLPLGG</sequence>
<accession>A0A1I5Z3C8</accession>
<name>A0A1I5Z3C8_9PSEU</name>
<keyword evidence="2" id="KW-1185">Reference proteome</keyword>
<evidence type="ECO:0000313" key="1">
    <source>
        <dbReference type="EMBL" id="SFQ50961.1"/>
    </source>
</evidence>
<reference evidence="2" key="1">
    <citation type="submission" date="2016-10" db="EMBL/GenBank/DDBJ databases">
        <authorList>
            <person name="Varghese N."/>
            <person name="Submissions S."/>
        </authorList>
    </citation>
    <scope>NUCLEOTIDE SEQUENCE [LARGE SCALE GENOMIC DNA]</scope>
    <source>
        <strain evidence="2">CGMCC 4.5579</strain>
    </source>
</reference>
<dbReference type="Proteomes" id="UP000198727">
    <property type="component" value="Unassembled WGS sequence"/>
</dbReference>
<proteinExistence type="predicted"/>
<dbReference type="AlphaFoldDB" id="A0A1I5Z3C8"/>
<dbReference type="STRING" id="587909.SAMN05421810_108186"/>
<protein>
    <submittedName>
        <fullName evidence="1">Uncharacterized protein</fullName>
    </submittedName>
</protein>
<dbReference type="EMBL" id="FOWW01000008">
    <property type="protein sequence ID" value="SFQ50961.1"/>
    <property type="molecule type" value="Genomic_DNA"/>
</dbReference>
<organism evidence="1 2">
    <name type="scientific">Amycolatopsis arida</name>
    <dbReference type="NCBI Taxonomy" id="587909"/>
    <lineage>
        <taxon>Bacteria</taxon>
        <taxon>Bacillati</taxon>
        <taxon>Actinomycetota</taxon>
        <taxon>Actinomycetes</taxon>
        <taxon>Pseudonocardiales</taxon>
        <taxon>Pseudonocardiaceae</taxon>
        <taxon>Amycolatopsis</taxon>
    </lineage>
</organism>